<sequence length="191" mass="20315">MLLGILLVARKLCGYAVTGSAGGGGFSVAYLSIGIILLSQFHDPTLTAYGCVLTTAWRSMAHAIAPICPYFRVSPVLSPAPQWQHRRRQPEANGGSQIEQGRRRHGHCHRQHAYRPLSRHCIGIARVQAAYSCSAADACPTFVISRCRRCEREHGHHPSGTYDPPSPSSTASTSGGGAEGSGGAVPDSVLL</sequence>
<feature type="region of interest" description="Disordered" evidence="1">
    <location>
        <begin position="82"/>
        <end position="104"/>
    </location>
</feature>
<evidence type="ECO:0000256" key="2">
    <source>
        <dbReference type="SAM" id="Phobius"/>
    </source>
</evidence>
<proteinExistence type="predicted"/>
<dbReference type="EMBL" id="SPHZ02000009">
    <property type="protein sequence ID" value="KAF0899956.1"/>
    <property type="molecule type" value="Genomic_DNA"/>
</dbReference>
<keyword evidence="2" id="KW-0812">Transmembrane</keyword>
<feature type="compositionally biased region" description="Gly residues" evidence="1">
    <location>
        <begin position="174"/>
        <end position="183"/>
    </location>
</feature>
<dbReference type="Proteomes" id="UP000479710">
    <property type="component" value="Unassembled WGS sequence"/>
</dbReference>
<keyword evidence="2" id="KW-1133">Transmembrane helix</keyword>
<keyword evidence="2" id="KW-0472">Membrane</keyword>
<protein>
    <submittedName>
        <fullName evidence="3">Uncharacterized protein</fullName>
    </submittedName>
</protein>
<reference evidence="3 4" key="1">
    <citation type="submission" date="2019-11" db="EMBL/GenBank/DDBJ databases">
        <title>Whole genome sequence of Oryza granulata.</title>
        <authorList>
            <person name="Li W."/>
        </authorList>
    </citation>
    <scope>NUCLEOTIDE SEQUENCE [LARGE SCALE GENOMIC DNA]</scope>
    <source>
        <strain evidence="4">cv. Menghai</strain>
        <tissue evidence="3">Leaf</tissue>
    </source>
</reference>
<gene>
    <name evidence="3" type="ORF">E2562_025900</name>
</gene>
<feature type="transmembrane region" description="Helical" evidence="2">
    <location>
        <begin position="12"/>
        <end position="38"/>
    </location>
</feature>
<organism evidence="3 4">
    <name type="scientific">Oryza meyeriana var. granulata</name>
    <dbReference type="NCBI Taxonomy" id="110450"/>
    <lineage>
        <taxon>Eukaryota</taxon>
        <taxon>Viridiplantae</taxon>
        <taxon>Streptophyta</taxon>
        <taxon>Embryophyta</taxon>
        <taxon>Tracheophyta</taxon>
        <taxon>Spermatophyta</taxon>
        <taxon>Magnoliopsida</taxon>
        <taxon>Liliopsida</taxon>
        <taxon>Poales</taxon>
        <taxon>Poaceae</taxon>
        <taxon>BOP clade</taxon>
        <taxon>Oryzoideae</taxon>
        <taxon>Oryzeae</taxon>
        <taxon>Oryzinae</taxon>
        <taxon>Oryza</taxon>
        <taxon>Oryza meyeriana</taxon>
    </lineage>
</organism>
<accession>A0A6G1CIH9</accession>
<keyword evidence="4" id="KW-1185">Reference proteome</keyword>
<name>A0A6G1CIH9_9ORYZ</name>
<evidence type="ECO:0000313" key="4">
    <source>
        <dbReference type="Proteomes" id="UP000479710"/>
    </source>
</evidence>
<evidence type="ECO:0000256" key="1">
    <source>
        <dbReference type="SAM" id="MobiDB-lite"/>
    </source>
</evidence>
<feature type="region of interest" description="Disordered" evidence="1">
    <location>
        <begin position="154"/>
        <end position="191"/>
    </location>
</feature>
<dbReference type="AlphaFoldDB" id="A0A6G1CIH9"/>
<evidence type="ECO:0000313" key="3">
    <source>
        <dbReference type="EMBL" id="KAF0899956.1"/>
    </source>
</evidence>
<comment type="caution">
    <text evidence="3">The sequence shown here is derived from an EMBL/GenBank/DDBJ whole genome shotgun (WGS) entry which is preliminary data.</text>
</comment>